<dbReference type="Proteomes" id="UP001156703">
    <property type="component" value="Unassembled WGS sequence"/>
</dbReference>
<organism evidence="1 2">
    <name type="scientific">Sphingomonas astaxanthinifaciens DSM 22298</name>
    <dbReference type="NCBI Taxonomy" id="1123267"/>
    <lineage>
        <taxon>Bacteria</taxon>
        <taxon>Pseudomonadati</taxon>
        <taxon>Pseudomonadota</taxon>
        <taxon>Alphaproteobacteria</taxon>
        <taxon>Sphingomonadales</taxon>
        <taxon>Sphingomonadaceae</taxon>
        <taxon>Sphingomonas</taxon>
    </lineage>
</organism>
<protein>
    <submittedName>
        <fullName evidence="1">Uncharacterized protein</fullName>
    </submittedName>
</protein>
<evidence type="ECO:0000313" key="1">
    <source>
        <dbReference type="EMBL" id="GLR46310.1"/>
    </source>
</evidence>
<reference evidence="2" key="1">
    <citation type="journal article" date="2019" name="Int. J. Syst. Evol. Microbiol.">
        <title>The Global Catalogue of Microorganisms (GCM) 10K type strain sequencing project: providing services to taxonomists for standard genome sequencing and annotation.</title>
        <authorList>
            <consortium name="The Broad Institute Genomics Platform"/>
            <consortium name="The Broad Institute Genome Sequencing Center for Infectious Disease"/>
            <person name="Wu L."/>
            <person name="Ma J."/>
        </authorList>
    </citation>
    <scope>NUCLEOTIDE SEQUENCE [LARGE SCALE GENOMIC DNA]</scope>
    <source>
        <strain evidence="2">NBRC 102146</strain>
    </source>
</reference>
<gene>
    <name evidence="1" type="ORF">GCM10007925_00210</name>
</gene>
<keyword evidence="2" id="KW-1185">Reference proteome</keyword>
<proteinExistence type="predicted"/>
<accession>A0ABQ5Z3T7</accession>
<dbReference type="EMBL" id="BSOO01000001">
    <property type="protein sequence ID" value="GLR46310.1"/>
    <property type="molecule type" value="Genomic_DNA"/>
</dbReference>
<name>A0ABQ5Z3T7_9SPHN</name>
<evidence type="ECO:0000313" key="2">
    <source>
        <dbReference type="Proteomes" id="UP001156703"/>
    </source>
</evidence>
<comment type="caution">
    <text evidence="1">The sequence shown here is derived from an EMBL/GenBank/DDBJ whole genome shotgun (WGS) entry which is preliminary data.</text>
</comment>
<sequence length="80" mass="8562">MLAARVHQFADELVASLGIERGVAEPPEPPPDDEIAAVRGAGIVLGQASTTAVGGTSWLWLTTVQSSWPRRIRVELATQR</sequence>